<comment type="caution">
    <text evidence="3">The sequence shown here is derived from an EMBL/GenBank/DDBJ whole genome shotgun (WGS) entry which is preliminary data.</text>
</comment>
<dbReference type="Pfam" id="PF10988">
    <property type="entry name" value="DUF2807"/>
    <property type="match status" value="1"/>
</dbReference>
<evidence type="ECO:0000259" key="2">
    <source>
        <dbReference type="Pfam" id="PF10988"/>
    </source>
</evidence>
<sequence length="243" mass="25851">MSTLVKVLTALILSLTLCSCQMDFITGGERGNGNVVTADRVLEGNFDSVEASEGLDIIINQSNDQTITVEADENLHDLILTEIKGNTLKIHCKKNIGRATSKKVFVNLPDIKKLESNSGADLWSMGVIKANTLHLKTSSGADIEVEVETTDLYLETSSGSDIEVTGKTTNVTAHASSGSDIDAAQLDAQNASAEATSGADITVYSSEKIDIRSNSGGDVSYRGNPAIVQKQGKNLNLNLDFKD</sequence>
<dbReference type="AlphaFoldDB" id="A0A4S3M329"/>
<protein>
    <submittedName>
        <fullName evidence="3">DUF2807 domain-containing protein</fullName>
    </submittedName>
</protein>
<dbReference type="Proteomes" id="UP000305939">
    <property type="component" value="Unassembled WGS sequence"/>
</dbReference>
<reference evidence="3 4" key="1">
    <citation type="submission" date="2019-04" db="EMBL/GenBank/DDBJ databases">
        <title>Draft genome sequence of Robertkochia marina CC-AMO-30D.</title>
        <authorList>
            <person name="Hameed A."/>
            <person name="Lin S.-Y."/>
            <person name="Shahina M."/>
            <person name="Lai W.-A."/>
            <person name="Young C.-C."/>
        </authorList>
    </citation>
    <scope>NUCLEOTIDE SEQUENCE [LARGE SCALE GENOMIC DNA]</scope>
    <source>
        <strain evidence="3 4">CC-AMO-30D</strain>
    </source>
</reference>
<dbReference type="InterPro" id="IPR021255">
    <property type="entry name" value="DUF2807"/>
</dbReference>
<evidence type="ECO:0000313" key="3">
    <source>
        <dbReference type="EMBL" id="THD68039.1"/>
    </source>
</evidence>
<evidence type="ECO:0000313" key="4">
    <source>
        <dbReference type="Proteomes" id="UP000305939"/>
    </source>
</evidence>
<dbReference type="EMBL" id="SSMC01000002">
    <property type="protein sequence ID" value="THD68039.1"/>
    <property type="molecule type" value="Genomic_DNA"/>
</dbReference>
<proteinExistence type="predicted"/>
<keyword evidence="4" id="KW-1185">Reference proteome</keyword>
<keyword evidence="1" id="KW-0732">Signal</keyword>
<feature type="chain" id="PRO_5020860554" evidence="1">
    <location>
        <begin position="22"/>
        <end position="243"/>
    </location>
</feature>
<dbReference type="OrthoDB" id="942536at2"/>
<feature type="signal peptide" evidence="1">
    <location>
        <begin position="1"/>
        <end position="21"/>
    </location>
</feature>
<name>A0A4S3M329_9FLAO</name>
<organism evidence="3 4">
    <name type="scientific">Robertkochia marina</name>
    <dbReference type="NCBI Taxonomy" id="1227945"/>
    <lineage>
        <taxon>Bacteria</taxon>
        <taxon>Pseudomonadati</taxon>
        <taxon>Bacteroidota</taxon>
        <taxon>Flavobacteriia</taxon>
        <taxon>Flavobacteriales</taxon>
        <taxon>Flavobacteriaceae</taxon>
        <taxon>Robertkochia</taxon>
    </lineage>
</organism>
<gene>
    <name evidence="3" type="ORF">E7Z59_10355</name>
</gene>
<dbReference type="Gene3D" id="2.160.20.120">
    <property type="match status" value="1"/>
</dbReference>
<accession>A0A4S3M329</accession>
<feature type="domain" description="Putative auto-transporter adhesin head GIN" evidence="2">
    <location>
        <begin position="45"/>
        <end position="225"/>
    </location>
</feature>
<evidence type="ECO:0000256" key="1">
    <source>
        <dbReference type="SAM" id="SignalP"/>
    </source>
</evidence>
<dbReference type="RefSeq" id="WP_136336244.1">
    <property type="nucleotide sequence ID" value="NZ_QXMP01000010.1"/>
</dbReference>
<dbReference type="PROSITE" id="PS51257">
    <property type="entry name" value="PROKAR_LIPOPROTEIN"/>
    <property type="match status" value="1"/>
</dbReference>